<evidence type="ECO:0000313" key="10">
    <source>
        <dbReference type="Proteomes" id="UP000460435"/>
    </source>
</evidence>
<dbReference type="RefSeq" id="WP_162449410.1">
    <property type="nucleotide sequence ID" value="NZ_WLZY01000002.1"/>
</dbReference>
<evidence type="ECO:0000313" key="9">
    <source>
        <dbReference type="EMBL" id="NDL56687.1"/>
    </source>
</evidence>
<organism evidence="9 10">
    <name type="scientific">Phytoactinopolyspora mesophila</name>
    <dbReference type="NCBI Taxonomy" id="2650750"/>
    <lineage>
        <taxon>Bacteria</taxon>
        <taxon>Bacillati</taxon>
        <taxon>Actinomycetota</taxon>
        <taxon>Actinomycetes</taxon>
        <taxon>Jiangellales</taxon>
        <taxon>Jiangellaceae</taxon>
        <taxon>Phytoactinopolyspora</taxon>
    </lineage>
</organism>
<evidence type="ECO:0000256" key="2">
    <source>
        <dbReference type="ARBA" id="ARBA00022448"/>
    </source>
</evidence>
<dbReference type="Pfam" id="PF00528">
    <property type="entry name" value="BPD_transp_1"/>
    <property type="match status" value="1"/>
</dbReference>
<comment type="subcellular location">
    <subcellularLocation>
        <location evidence="1 7">Cell membrane</location>
        <topology evidence="1 7">Multi-pass membrane protein</topology>
    </subcellularLocation>
</comment>
<comment type="similarity">
    <text evidence="7">Belongs to the binding-protein-dependent transport system permease family.</text>
</comment>
<keyword evidence="3" id="KW-1003">Cell membrane</keyword>
<evidence type="ECO:0000256" key="3">
    <source>
        <dbReference type="ARBA" id="ARBA00022475"/>
    </source>
</evidence>
<reference evidence="9 10" key="1">
    <citation type="submission" date="2019-11" db="EMBL/GenBank/DDBJ databases">
        <authorList>
            <person name="Li X.-J."/>
            <person name="Feng X.-M."/>
        </authorList>
    </citation>
    <scope>NUCLEOTIDE SEQUENCE [LARGE SCALE GENOMIC DNA]</scope>
    <source>
        <strain evidence="9 10">XMNu-373</strain>
    </source>
</reference>
<keyword evidence="6 7" id="KW-0472">Membrane</keyword>
<keyword evidence="5 7" id="KW-1133">Transmembrane helix</keyword>
<feature type="transmembrane region" description="Helical" evidence="7">
    <location>
        <begin position="101"/>
        <end position="122"/>
    </location>
</feature>
<dbReference type="Pfam" id="PF19300">
    <property type="entry name" value="BPD_transp_1_N"/>
    <property type="match status" value="1"/>
</dbReference>
<dbReference type="InterPro" id="IPR000515">
    <property type="entry name" value="MetI-like"/>
</dbReference>
<evidence type="ECO:0000256" key="1">
    <source>
        <dbReference type="ARBA" id="ARBA00004651"/>
    </source>
</evidence>
<dbReference type="PANTHER" id="PTHR43163:SF6">
    <property type="entry name" value="DIPEPTIDE TRANSPORT SYSTEM PERMEASE PROTEIN DPPB-RELATED"/>
    <property type="match status" value="1"/>
</dbReference>
<comment type="caution">
    <text evidence="9">The sequence shown here is derived from an EMBL/GenBank/DDBJ whole genome shotgun (WGS) entry which is preliminary data.</text>
</comment>
<feature type="transmembrane region" description="Helical" evidence="7">
    <location>
        <begin position="227"/>
        <end position="253"/>
    </location>
</feature>
<dbReference type="EMBL" id="WLZY01000002">
    <property type="protein sequence ID" value="NDL56687.1"/>
    <property type="molecule type" value="Genomic_DNA"/>
</dbReference>
<keyword evidence="2 7" id="KW-0813">Transport</keyword>
<dbReference type="AlphaFoldDB" id="A0A7K3M0X3"/>
<evidence type="ECO:0000256" key="4">
    <source>
        <dbReference type="ARBA" id="ARBA00022692"/>
    </source>
</evidence>
<dbReference type="InterPro" id="IPR035906">
    <property type="entry name" value="MetI-like_sf"/>
</dbReference>
<accession>A0A7K3M0X3</accession>
<dbReference type="GO" id="GO:0005886">
    <property type="term" value="C:plasma membrane"/>
    <property type="evidence" value="ECO:0007669"/>
    <property type="project" value="UniProtKB-SubCell"/>
</dbReference>
<gene>
    <name evidence="9" type="ORF">F7O44_06345</name>
</gene>
<dbReference type="SUPFAM" id="SSF161098">
    <property type="entry name" value="MetI-like"/>
    <property type="match status" value="1"/>
</dbReference>
<dbReference type="InterPro" id="IPR045621">
    <property type="entry name" value="BPD_transp_1_N"/>
</dbReference>
<dbReference type="GO" id="GO:0071916">
    <property type="term" value="F:dipeptide transmembrane transporter activity"/>
    <property type="evidence" value="ECO:0007669"/>
    <property type="project" value="TreeGrafter"/>
</dbReference>
<evidence type="ECO:0000256" key="6">
    <source>
        <dbReference type="ARBA" id="ARBA00023136"/>
    </source>
</evidence>
<dbReference type="Proteomes" id="UP000460435">
    <property type="component" value="Unassembled WGS sequence"/>
</dbReference>
<feature type="transmembrane region" description="Helical" evidence="7">
    <location>
        <begin position="170"/>
        <end position="189"/>
    </location>
</feature>
<proteinExistence type="inferred from homology"/>
<dbReference type="Gene3D" id="1.10.3720.10">
    <property type="entry name" value="MetI-like"/>
    <property type="match status" value="1"/>
</dbReference>
<dbReference type="PANTHER" id="PTHR43163">
    <property type="entry name" value="DIPEPTIDE TRANSPORT SYSTEM PERMEASE PROTEIN DPPB-RELATED"/>
    <property type="match status" value="1"/>
</dbReference>
<dbReference type="PROSITE" id="PS50928">
    <property type="entry name" value="ABC_TM1"/>
    <property type="match status" value="1"/>
</dbReference>
<name>A0A7K3M0X3_9ACTN</name>
<evidence type="ECO:0000259" key="8">
    <source>
        <dbReference type="PROSITE" id="PS50928"/>
    </source>
</evidence>
<feature type="transmembrane region" description="Helical" evidence="7">
    <location>
        <begin position="273"/>
        <end position="299"/>
    </location>
</feature>
<dbReference type="CDD" id="cd06261">
    <property type="entry name" value="TM_PBP2"/>
    <property type="match status" value="1"/>
</dbReference>
<feature type="transmembrane region" description="Helical" evidence="7">
    <location>
        <begin position="134"/>
        <end position="158"/>
    </location>
</feature>
<evidence type="ECO:0000256" key="5">
    <source>
        <dbReference type="ARBA" id="ARBA00022989"/>
    </source>
</evidence>
<evidence type="ECO:0000256" key="7">
    <source>
        <dbReference type="RuleBase" id="RU363032"/>
    </source>
</evidence>
<feature type="domain" description="ABC transmembrane type-1" evidence="8">
    <location>
        <begin position="95"/>
        <end position="292"/>
    </location>
</feature>
<sequence>MGAYLARRLFFSIFVLWGAVSIIFLVLRLVPGDPALILLGPDAHPDQIAALQERMGLNEPLIIQYGIYMRDVVQLDFGPSFRFGVDAMEHVLTHVPNSAQLAFTSLGLALLIGFPLGIIAALKANTLTDRIISVFSLATQSLPNFWVGIVFILVFARMLQVLPSYGQGSWQHLVLPSVTLALPFLAILVRLTRSGLLEVIHEGYVQTARAKGLREGVVIFPHAVRNALIPVITVIGLQFGALLGGTVIVETVFAWPGVGRVLIEAISHRDYGVVQAAILLIAAIFVFTNLVVDILYGYLDPRVRLAG</sequence>
<keyword evidence="4 7" id="KW-0812">Transmembrane</keyword>
<protein>
    <submittedName>
        <fullName evidence="9">ABC transporter permease subunit</fullName>
    </submittedName>
</protein>
<feature type="transmembrane region" description="Helical" evidence="7">
    <location>
        <begin position="9"/>
        <end position="30"/>
    </location>
</feature>
<keyword evidence="10" id="KW-1185">Reference proteome</keyword>